<name>A0A0G4EZ10_9ALVE</name>
<accession>A0A0G4EZ10</accession>
<dbReference type="AlphaFoldDB" id="A0A0G4EZ10"/>
<reference evidence="1" key="1">
    <citation type="submission" date="2014-11" db="EMBL/GenBank/DDBJ databases">
        <authorList>
            <person name="Otto D Thomas"/>
            <person name="Naeem Raeece"/>
        </authorList>
    </citation>
    <scope>NUCLEOTIDE SEQUENCE</scope>
</reference>
<gene>
    <name evidence="1" type="ORF">Cvel_14269</name>
</gene>
<dbReference type="VEuPathDB" id="CryptoDB:Cvel_14269"/>
<protein>
    <submittedName>
        <fullName evidence="1">Uncharacterized protein</fullName>
    </submittedName>
</protein>
<proteinExistence type="predicted"/>
<dbReference type="PhylomeDB" id="A0A0G4EZ10"/>
<dbReference type="EMBL" id="CDMZ01000008">
    <property type="protein sequence ID" value="CEM04334.1"/>
    <property type="molecule type" value="Genomic_DNA"/>
</dbReference>
<organism evidence="1">
    <name type="scientific">Chromera velia CCMP2878</name>
    <dbReference type="NCBI Taxonomy" id="1169474"/>
    <lineage>
        <taxon>Eukaryota</taxon>
        <taxon>Sar</taxon>
        <taxon>Alveolata</taxon>
        <taxon>Colpodellida</taxon>
        <taxon>Chromeraceae</taxon>
        <taxon>Chromera</taxon>
    </lineage>
</organism>
<sequence length="245" mass="27242">MAGKQGEALRWAQKRAILPAIVSCLQGVNPQFVREMSAKGGDREMELANRLQGKLHFESDGLVVIQEFSNFCVEMEKEVSTKRRGVGLSFGELLLYQLTEATLPAAVQIIEKHLVECELLQSGDVDRHLSFHTEGTREWVLEEFFDLVKKRGEGKRVLALLGAARTEKSVASALFCLRLAGIHTAARVEGTQTKDSQCSSVVRYAFARHNAEGRNHAVRILGTISLQIARRVSEVAETLAKELKR</sequence>
<evidence type="ECO:0000313" key="1">
    <source>
        <dbReference type="EMBL" id="CEM04334.1"/>
    </source>
</evidence>